<gene>
    <name evidence="3" type="ORF">WKW82_03105</name>
</gene>
<dbReference type="InterPro" id="IPR042100">
    <property type="entry name" value="Bug_dom1"/>
</dbReference>
<accession>A0ABU8WFD2</accession>
<dbReference type="Gene3D" id="3.40.190.10">
    <property type="entry name" value="Periplasmic binding protein-like II"/>
    <property type="match status" value="1"/>
</dbReference>
<dbReference type="CDD" id="cd13578">
    <property type="entry name" value="PBP2_Bug27"/>
    <property type="match status" value="1"/>
</dbReference>
<keyword evidence="2" id="KW-0732">Signal</keyword>
<keyword evidence="4" id="KW-1185">Reference proteome</keyword>
<feature type="signal peptide" evidence="2">
    <location>
        <begin position="1"/>
        <end position="32"/>
    </location>
</feature>
<dbReference type="EMBL" id="JBBKZT010000001">
    <property type="protein sequence ID" value="MEJ8845615.1"/>
    <property type="molecule type" value="Genomic_DNA"/>
</dbReference>
<organism evidence="3 4">
    <name type="scientific">Variovorax rhizosphaerae</name>
    <dbReference type="NCBI Taxonomy" id="1836200"/>
    <lineage>
        <taxon>Bacteria</taxon>
        <taxon>Pseudomonadati</taxon>
        <taxon>Pseudomonadota</taxon>
        <taxon>Betaproteobacteria</taxon>
        <taxon>Burkholderiales</taxon>
        <taxon>Comamonadaceae</taxon>
        <taxon>Variovorax</taxon>
    </lineage>
</organism>
<dbReference type="PIRSF" id="PIRSF017082">
    <property type="entry name" value="YflP"/>
    <property type="match status" value="1"/>
</dbReference>
<reference evidence="3 4" key="1">
    <citation type="submission" date="2024-03" db="EMBL/GenBank/DDBJ databases">
        <title>Novel species of the genus Variovorax.</title>
        <authorList>
            <person name="Liu Q."/>
            <person name="Xin Y.-H."/>
        </authorList>
    </citation>
    <scope>NUCLEOTIDE SEQUENCE [LARGE SCALE GENOMIC DNA]</scope>
    <source>
        <strain evidence="3 4">KACC 18900</strain>
    </source>
</reference>
<dbReference type="Pfam" id="PF03401">
    <property type="entry name" value="TctC"/>
    <property type="match status" value="1"/>
</dbReference>
<comment type="caution">
    <text evidence="3">The sequence shown here is derived from an EMBL/GenBank/DDBJ whole genome shotgun (WGS) entry which is preliminary data.</text>
</comment>
<protein>
    <submittedName>
        <fullName evidence="3">Tripartite tricarboxylate transporter substrate binding protein</fullName>
    </submittedName>
</protein>
<dbReference type="PANTHER" id="PTHR42928:SF5">
    <property type="entry name" value="BLR1237 PROTEIN"/>
    <property type="match status" value="1"/>
</dbReference>
<evidence type="ECO:0000256" key="1">
    <source>
        <dbReference type="ARBA" id="ARBA00006987"/>
    </source>
</evidence>
<evidence type="ECO:0000313" key="3">
    <source>
        <dbReference type="EMBL" id="MEJ8845615.1"/>
    </source>
</evidence>
<dbReference type="Gene3D" id="3.40.190.150">
    <property type="entry name" value="Bordetella uptake gene, domain 1"/>
    <property type="match status" value="1"/>
</dbReference>
<comment type="similarity">
    <text evidence="1">Belongs to the UPF0065 (bug) family.</text>
</comment>
<proteinExistence type="inferred from homology"/>
<evidence type="ECO:0000313" key="4">
    <source>
        <dbReference type="Proteomes" id="UP001385892"/>
    </source>
</evidence>
<dbReference type="Proteomes" id="UP001385892">
    <property type="component" value="Unassembled WGS sequence"/>
</dbReference>
<feature type="chain" id="PRO_5046513059" evidence="2">
    <location>
        <begin position="33"/>
        <end position="334"/>
    </location>
</feature>
<dbReference type="SUPFAM" id="SSF53850">
    <property type="entry name" value="Periplasmic binding protein-like II"/>
    <property type="match status" value="1"/>
</dbReference>
<dbReference type="InterPro" id="IPR005064">
    <property type="entry name" value="BUG"/>
</dbReference>
<sequence length="334" mass="35078">MTPSAFQPRRRSVISLAAAALAGGLFPMLSLADSDTTYPTRPVTIVVPFAPGGGTDIVARLLATELSRRWNVGVIVENKPGAGGQIGSAFVAKAAPDGYTLMLGITTLIQAPSLYKSLPYDVFKDFTPLAQLATSVNFFAVPVASPANSLKEYLALVRSRGGKASYGSNGNAGTSHLHGALLNATQKLDMVHAPYSGSGPLLNALLGQQVDGAFVDVAPLRPHVQAGKLKVLAVTGPRRSTTFPDVPTLEELGIPGFDPVGWFALFGPAGMPAAVRSKVSAATMDVLRAPETVKRIEELGLTPSQLSQQAFADSMRTDLVKWQKMIQAGNVSVE</sequence>
<dbReference type="RefSeq" id="WP_340340772.1">
    <property type="nucleotide sequence ID" value="NZ_JBBKZT010000001.1"/>
</dbReference>
<dbReference type="PANTHER" id="PTHR42928">
    <property type="entry name" value="TRICARBOXYLATE-BINDING PROTEIN"/>
    <property type="match status" value="1"/>
</dbReference>
<name>A0ABU8WFD2_9BURK</name>
<evidence type="ECO:0000256" key="2">
    <source>
        <dbReference type="SAM" id="SignalP"/>
    </source>
</evidence>